<dbReference type="Pfam" id="PF04392">
    <property type="entry name" value="ABC_sub_bind"/>
    <property type="match status" value="1"/>
</dbReference>
<dbReference type="Gene3D" id="3.40.50.2300">
    <property type="match status" value="2"/>
</dbReference>
<feature type="chain" id="PRO_5039542899" evidence="1">
    <location>
        <begin position="22"/>
        <end position="324"/>
    </location>
</feature>
<reference evidence="2" key="1">
    <citation type="submission" date="2020-10" db="EMBL/GenBank/DDBJ databases">
        <authorList>
            <person name="Gilroy R."/>
        </authorList>
    </citation>
    <scope>NUCLEOTIDE SEQUENCE</scope>
    <source>
        <strain evidence="2">ChiHile30-977</strain>
    </source>
</reference>
<sequence>MKKLFVLALCAMMLMSAAAMAEGETKSVGIVQYATHPSLDNCTEGFLQGLAEAGYVEGETLEVELQNAMADMANSDLQAKSMASKGVDMLVGVATPAAMSAYVAARDTGIPALFVAVSDAVSAGIVQSNDAPGGHCTGVSDVLNLEKQVQMIRAFLPEAATIGVIYTTSEPNSLTHLERLEAIAPEYGFAVEAIGITNASEVAGAAASLIAKGVDCLNNFTDNNVVDNLAQVLHLTDEAGIPVFGSEVEQVVNGCLATEGIDYVALGRQAGLMAASILRGEAEPATTPVLLVDECTPAYNSEVAARLGIALPDAYAAAQDVKAE</sequence>
<evidence type="ECO:0000313" key="3">
    <source>
        <dbReference type="Proteomes" id="UP000886819"/>
    </source>
</evidence>
<dbReference type="CDD" id="cd06325">
    <property type="entry name" value="PBP1_ABC_unchar_transporter"/>
    <property type="match status" value="1"/>
</dbReference>
<accession>A0A9D0YX78</accession>
<dbReference type="PANTHER" id="PTHR35271:SF1">
    <property type="entry name" value="ABC TRANSPORTER, SUBSTRATE-BINDING LIPOPROTEIN"/>
    <property type="match status" value="1"/>
</dbReference>
<reference evidence="2" key="2">
    <citation type="journal article" date="2021" name="PeerJ">
        <title>Extensive microbial diversity within the chicken gut microbiome revealed by metagenomics and culture.</title>
        <authorList>
            <person name="Gilroy R."/>
            <person name="Ravi A."/>
            <person name="Getino M."/>
            <person name="Pursley I."/>
            <person name="Horton D.L."/>
            <person name="Alikhan N.F."/>
            <person name="Baker D."/>
            <person name="Gharbi K."/>
            <person name="Hall N."/>
            <person name="Watson M."/>
            <person name="Adriaenssens E.M."/>
            <person name="Foster-Nyarko E."/>
            <person name="Jarju S."/>
            <person name="Secka A."/>
            <person name="Antonio M."/>
            <person name="Oren A."/>
            <person name="Chaudhuri R.R."/>
            <person name="La Ragione R."/>
            <person name="Hildebrand F."/>
            <person name="Pallen M.J."/>
        </authorList>
    </citation>
    <scope>NUCLEOTIDE SEQUENCE</scope>
    <source>
        <strain evidence="2">ChiHile30-977</strain>
    </source>
</reference>
<protein>
    <submittedName>
        <fullName evidence="2">ABC transporter substrate-binding protein</fullName>
    </submittedName>
</protein>
<dbReference type="Proteomes" id="UP000886819">
    <property type="component" value="Unassembled WGS sequence"/>
</dbReference>
<evidence type="ECO:0000256" key="1">
    <source>
        <dbReference type="SAM" id="SignalP"/>
    </source>
</evidence>
<dbReference type="AlphaFoldDB" id="A0A9D0YX78"/>
<dbReference type="EMBL" id="DVFI01000118">
    <property type="protein sequence ID" value="HIQ63612.1"/>
    <property type="molecule type" value="Genomic_DNA"/>
</dbReference>
<dbReference type="InterPro" id="IPR028082">
    <property type="entry name" value="Peripla_BP_I"/>
</dbReference>
<feature type="signal peptide" evidence="1">
    <location>
        <begin position="1"/>
        <end position="21"/>
    </location>
</feature>
<evidence type="ECO:0000313" key="2">
    <source>
        <dbReference type="EMBL" id="HIQ63612.1"/>
    </source>
</evidence>
<dbReference type="InterPro" id="IPR007487">
    <property type="entry name" value="ABC_transpt-TYRBP-like"/>
</dbReference>
<organism evidence="2 3">
    <name type="scientific">Candidatus Avichristensenella intestinipullorum</name>
    <dbReference type="NCBI Taxonomy" id="2840693"/>
    <lineage>
        <taxon>Bacteria</taxon>
        <taxon>Bacillati</taxon>
        <taxon>Bacillota</taxon>
        <taxon>Clostridia</taxon>
        <taxon>Candidatus Avichristensenella</taxon>
    </lineage>
</organism>
<name>A0A9D0YX78_9FIRM</name>
<comment type="caution">
    <text evidence="2">The sequence shown here is derived from an EMBL/GenBank/DDBJ whole genome shotgun (WGS) entry which is preliminary data.</text>
</comment>
<gene>
    <name evidence="2" type="ORF">IAA66_08540</name>
</gene>
<dbReference type="PANTHER" id="PTHR35271">
    <property type="entry name" value="ABC TRANSPORTER, SUBSTRATE-BINDING LIPOPROTEIN-RELATED"/>
    <property type="match status" value="1"/>
</dbReference>
<proteinExistence type="predicted"/>
<dbReference type="SUPFAM" id="SSF53822">
    <property type="entry name" value="Periplasmic binding protein-like I"/>
    <property type="match status" value="1"/>
</dbReference>
<keyword evidence="1" id="KW-0732">Signal</keyword>